<proteinExistence type="predicted"/>
<organism evidence="1 2">
    <name type="scientific">Leclercia adecarboxylata</name>
    <dbReference type="NCBI Taxonomy" id="83655"/>
    <lineage>
        <taxon>Bacteria</taxon>
        <taxon>Pseudomonadati</taxon>
        <taxon>Pseudomonadota</taxon>
        <taxon>Gammaproteobacteria</taxon>
        <taxon>Enterobacterales</taxon>
        <taxon>Enterobacteriaceae</taxon>
        <taxon>Leclercia</taxon>
    </lineage>
</organism>
<sequence>MSYHNVNAVEQGGRCHIVDRPGLSHRVYQSVQYVHIQDSDYTR</sequence>
<gene>
    <name evidence="1" type="ORF">NCTC13032_06746</name>
</gene>
<reference evidence="1 2" key="1">
    <citation type="submission" date="2019-05" db="EMBL/GenBank/DDBJ databases">
        <authorList>
            <consortium name="Pathogen Informatics"/>
        </authorList>
    </citation>
    <scope>NUCLEOTIDE SEQUENCE [LARGE SCALE GENOMIC DNA]</scope>
    <source>
        <strain evidence="1 2">NCTC13032</strain>
    </source>
</reference>
<name>A0A4U9IUE2_9ENTR</name>
<protein>
    <submittedName>
        <fullName evidence="1">Uncharacterized protein</fullName>
    </submittedName>
</protein>
<dbReference type="AlphaFoldDB" id="A0A4U9IUE2"/>
<dbReference type="Proteomes" id="UP000310719">
    <property type="component" value="Chromosome"/>
</dbReference>
<evidence type="ECO:0000313" key="2">
    <source>
        <dbReference type="Proteomes" id="UP000310719"/>
    </source>
</evidence>
<evidence type="ECO:0000313" key="1">
    <source>
        <dbReference type="EMBL" id="VTP81110.1"/>
    </source>
</evidence>
<dbReference type="EMBL" id="LR590464">
    <property type="protein sequence ID" value="VTP81110.1"/>
    <property type="molecule type" value="Genomic_DNA"/>
</dbReference>
<accession>A0A4U9IUE2</accession>